<sequence>MATKPPPLVWADGRPMIMDTLRREIAAPSVGSVRSIQSGHPAQGMDPRKLGQILRAAEGGDEIAYFELAEEIEEKDLHILSILGTRKRAVCALPIEVDAAGDSPEEQADADLVRDWLDTGALELALFDILDAIGKGRSACEIIWKTTAQLWTPDRIKWRDPRHFEYDRTTGEDLRLRTNEGTKRLPAAKFVVHEHKAKSGLPIRGGLMRALAWGYLFKNYAIKDWVIFLEGYGHPLRLGKYGPNETEANKRILANALTQLGADAWGTIPETMKVEFIDRKAGTAPNDLWRSKAEFWDLQFSKAVLGQTNTTDAQAGGLGSGQANVHNDVRGDIMDADAKLVSATINRDIVVPMIMLNRGVRTTYPRIRIGRPDEIDAAIDIANAKELAAMGVKIGGTQMRERAGLPAPEEGEEPLQVSTPSNSPGEAPGDAAAPDIRKNPASAPLEPFKSPTGGNQDQGAVAAAQSERQPDGIDRAIDEALDDWQALVDPMRGPIDALLESAESLEDVRDGLINALQAMDVSAMQSVLARAGFGSRLLGDIEARGEGGEAADG</sequence>
<feature type="region of interest" description="Disordered" evidence="1">
    <location>
        <begin position="403"/>
        <end position="470"/>
    </location>
</feature>
<evidence type="ECO:0000313" key="2">
    <source>
        <dbReference type="EMBL" id="PXW79002.1"/>
    </source>
</evidence>
<dbReference type="AlphaFoldDB" id="A0A2V3VB16"/>
<dbReference type="RefSeq" id="WP_146215257.1">
    <property type="nucleotide sequence ID" value="NZ_QJJM01000001.1"/>
</dbReference>
<comment type="caution">
    <text evidence="2">The sequence shown here is derived from an EMBL/GenBank/DDBJ whole genome shotgun (WGS) entry which is preliminary data.</text>
</comment>
<dbReference type="Pfam" id="PF06074">
    <property type="entry name" value="Portal_Mu"/>
    <property type="match status" value="1"/>
</dbReference>
<dbReference type="InterPro" id="IPR009279">
    <property type="entry name" value="Portal_Mu"/>
</dbReference>
<evidence type="ECO:0000256" key="1">
    <source>
        <dbReference type="SAM" id="MobiDB-lite"/>
    </source>
</evidence>
<reference evidence="2 3" key="1">
    <citation type="submission" date="2018-05" db="EMBL/GenBank/DDBJ databases">
        <title>Genomic Encyclopedia of Type Strains, Phase IV (KMG-IV): sequencing the most valuable type-strain genomes for metagenomic binning, comparative biology and taxonomic classification.</title>
        <authorList>
            <person name="Goeker M."/>
        </authorList>
    </citation>
    <scope>NUCLEOTIDE SEQUENCE [LARGE SCALE GENOMIC DNA]</scope>
    <source>
        <strain evidence="2 3">DSM 3183</strain>
    </source>
</reference>
<proteinExistence type="predicted"/>
<keyword evidence="3" id="KW-1185">Reference proteome</keyword>
<dbReference type="OrthoDB" id="9797300at2"/>
<feature type="compositionally biased region" description="Low complexity" evidence="1">
    <location>
        <begin position="424"/>
        <end position="434"/>
    </location>
</feature>
<organism evidence="2 3">
    <name type="scientific">Blastomonas natatoria</name>
    <dbReference type="NCBI Taxonomy" id="34015"/>
    <lineage>
        <taxon>Bacteria</taxon>
        <taxon>Pseudomonadati</taxon>
        <taxon>Pseudomonadota</taxon>
        <taxon>Alphaproteobacteria</taxon>
        <taxon>Sphingomonadales</taxon>
        <taxon>Sphingomonadaceae</taxon>
        <taxon>Blastomonas</taxon>
    </lineage>
</organism>
<evidence type="ECO:0000313" key="3">
    <source>
        <dbReference type="Proteomes" id="UP000248014"/>
    </source>
</evidence>
<name>A0A2V3VB16_9SPHN</name>
<dbReference type="Proteomes" id="UP000248014">
    <property type="component" value="Unassembled WGS sequence"/>
</dbReference>
<protein>
    <submittedName>
        <fullName evidence="2">Phage gp29-like protein</fullName>
    </submittedName>
</protein>
<dbReference type="EMBL" id="QJJM01000001">
    <property type="protein sequence ID" value="PXW79002.1"/>
    <property type="molecule type" value="Genomic_DNA"/>
</dbReference>
<accession>A0A2V3VB16</accession>
<gene>
    <name evidence="2" type="ORF">C7451_10164</name>
</gene>